<evidence type="ECO:0000313" key="1">
    <source>
        <dbReference type="EMBL" id="JAP89132.1"/>
    </source>
</evidence>
<proteinExistence type="predicted"/>
<feature type="non-terminal residue" evidence="1">
    <location>
        <position position="368"/>
    </location>
</feature>
<protein>
    <submittedName>
        <fullName evidence="1">Uncharacterized protein</fullName>
    </submittedName>
</protein>
<dbReference type="AlphaFoldDB" id="A0A146JWY9"/>
<reference evidence="1" key="1">
    <citation type="submission" date="2015-07" db="EMBL/GenBank/DDBJ databases">
        <title>Adaptation to a free-living lifestyle via gene acquisitions in the diplomonad Trepomonas sp. PC1.</title>
        <authorList>
            <person name="Xu F."/>
            <person name="Jerlstrom-Hultqvist J."/>
            <person name="Kolisko M."/>
            <person name="Simpson A.G.B."/>
            <person name="Roger A.J."/>
            <person name="Svard S.G."/>
            <person name="Andersson J.O."/>
        </authorList>
    </citation>
    <scope>NUCLEOTIDE SEQUENCE</scope>
    <source>
        <strain evidence="1">PC1</strain>
    </source>
</reference>
<gene>
    <name evidence="1" type="ORF">TPC1_31373</name>
</gene>
<feature type="non-terminal residue" evidence="1">
    <location>
        <position position="1"/>
    </location>
</feature>
<dbReference type="EMBL" id="GDID01007474">
    <property type="protein sequence ID" value="JAP89132.1"/>
    <property type="molecule type" value="Transcribed_RNA"/>
</dbReference>
<organism evidence="1">
    <name type="scientific">Trepomonas sp. PC1</name>
    <dbReference type="NCBI Taxonomy" id="1076344"/>
    <lineage>
        <taxon>Eukaryota</taxon>
        <taxon>Metamonada</taxon>
        <taxon>Diplomonadida</taxon>
        <taxon>Hexamitidae</taxon>
        <taxon>Hexamitinae</taxon>
        <taxon>Trepomonas</taxon>
    </lineage>
</organism>
<name>A0A146JWY9_9EUKA</name>
<accession>A0A146JWY9</accession>
<sequence>QQSFPVQILQTQQKPKQMDFIDDIAEQNSFIVEETMRKTKQKLKMANLSETVKSEIEREVQQKVCQKLEKRRIQITNFGDSMESQGIVCSDKMDQSEHKVHDVNESVTFRLPDSLVSDPTKEDRIKLQISHTPIQQNGEFAYLFVADEISDNKLRELMLEQATLITPIPKVRQLSAETAQKFKEVFEQQHLKTSDKDHLVSLLEVGFVLYGTDFYSAFKREALQLENAGKHLSLSILRCYFYWSISQSADDCCSVQDLFDEIFQMKQLNAKNLLLLFSMYSDFVGSEIREEDGRRFIEYRHPQLVEFLADLIYQFGSTLRQQMTISNVDRISIGICIHMLQKMKIGGQVGQLFVGLMEEGKVQEIPGI</sequence>